<dbReference type="EC" id="2.7.13.3" evidence="2"/>
<dbReference type="InterPro" id="IPR051315">
    <property type="entry name" value="Bact_Chemotaxis_CheA"/>
</dbReference>
<keyword evidence="4" id="KW-0145">Chemotaxis</keyword>
<dbReference type="EMBL" id="JAOYOD010000001">
    <property type="protein sequence ID" value="MCV9385201.1"/>
    <property type="molecule type" value="Genomic_DNA"/>
</dbReference>
<reference evidence="17 18" key="1">
    <citation type="submission" date="2022-10" db="EMBL/GenBank/DDBJ databases">
        <title>Comparative genomics and taxonomic characterization of three novel marine species of genus Reichenbachiella exhibiting antioxidant and polysaccharide degradation activities.</title>
        <authorList>
            <person name="Muhammad N."/>
            <person name="Lee Y.-J."/>
            <person name="Ko J."/>
            <person name="Kim S.-G."/>
        </authorList>
    </citation>
    <scope>NUCLEOTIDE SEQUENCE [LARGE SCALE GENOMIC DNA]</scope>
    <source>
        <strain evidence="17 18">ABR2-5</strain>
    </source>
</reference>
<dbReference type="InterPro" id="IPR002545">
    <property type="entry name" value="CheW-lke_dom"/>
</dbReference>
<sequence length="730" mass="81721">MDLSLTPQEEAEILEMFYFESSEMHQRLDELLTALEANTDDQETINEILRITHTLKGNAMGMNFKGIADVAHVIEEVFETVNSGELKMNKNLFSHLFKASDKINQLIKNIKENKKVSHKGIKTKLEVIIREAKGIELDKVSLAANDSEAALEQEETQKTAEIPEETPAAVDENEEPTENIEYQQETVQVETGSHAVGGKMHEPVSLTFFHRLSNWFKGIFRSNSTPEEPPIHKEEEAVSNVPEPQSATNHNEELISLTKESYEATDKDDRPKLTSDDVDSVLEFLDDQVGSGPIQNLNIDEVEYENESSLVDDLQEKVAVADMVQVPIRKLDALMNQVGQLIIERDRLMAASHLGKGRNAEYAGLQRITSDLQYSVMDVRLVQIGTLFSKFHRVARDVANIEGKEINLVIKGSEVEIDRNILKIMSDSMVHLMRNAVGHGIEDAAQRKNSGKPEIGTITMSARNEKDHVIIEVSDDGKGIDADQIREKILQKGIISKEYVNQLSEEEIIMYIFETGFSNAASVSEVSGRGVGMDVVKKSTESIGGQVKVFTKVGEGTTISLKLPASMAVKGVLMYLMGDQEYAIPLSYTEAVISLHKHEIHKAGIGLMSSYLKQTISIVFFEDLLKMQDFTEIYDQGKLHDTFDQYESDEKFEVIVVSYADRYYGIVVDKLLQQKEIIEKPMPKPLDNNRLLSGTTIMGNGNVCMIVDAVSITDILYTSKFKIQEHLNAS</sequence>
<organism evidence="17 18">
    <name type="scientific">Reichenbachiella ulvae</name>
    <dbReference type="NCBI Taxonomy" id="2980104"/>
    <lineage>
        <taxon>Bacteria</taxon>
        <taxon>Pseudomonadati</taxon>
        <taxon>Bacteroidota</taxon>
        <taxon>Cytophagia</taxon>
        <taxon>Cytophagales</taxon>
        <taxon>Reichenbachiellaceae</taxon>
        <taxon>Reichenbachiella</taxon>
    </lineage>
</organism>
<dbReference type="SUPFAM" id="SSF55874">
    <property type="entry name" value="ATPase domain of HSP90 chaperone/DNA topoisomerase II/histidine kinase"/>
    <property type="match status" value="1"/>
</dbReference>
<dbReference type="PANTHER" id="PTHR43395">
    <property type="entry name" value="SENSOR HISTIDINE KINASE CHEA"/>
    <property type="match status" value="1"/>
</dbReference>
<dbReference type="SMART" id="SM00260">
    <property type="entry name" value="CheW"/>
    <property type="match status" value="1"/>
</dbReference>
<protein>
    <recommendedName>
        <fullName evidence="3">Chemotaxis protein CheA</fullName>
        <ecNumber evidence="2">2.7.13.3</ecNumber>
    </recommendedName>
</protein>
<dbReference type="InterPro" id="IPR008207">
    <property type="entry name" value="Sig_transdc_His_kin_Hpt_dom"/>
</dbReference>
<evidence type="ECO:0000256" key="1">
    <source>
        <dbReference type="ARBA" id="ARBA00000085"/>
    </source>
</evidence>
<keyword evidence="8" id="KW-0418">Kinase</keyword>
<keyword evidence="9" id="KW-0067">ATP-binding</keyword>
<dbReference type="InterPro" id="IPR003594">
    <property type="entry name" value="HATPase_dom"/>
</dbReference>
<dbReference type="Proteomes" id="UP001300692">
    <property type="component" value="Unassembled WGS sequence"/>
</dbReference>
<dbReference type="PROSITE" id="PS50109">
    <property type="entry name" value="HIS_KIN"/>
    <property type="match status" value="1"/>
</dbReference>
<dbReference type="InterPro" id="IPR036641">
    <property type="entry name" value="HPT_dom_sf"/>
</dbReference>
<dbReference type="Gene3D" id="1.10.287.560">
    <property type="entry name" value="Histidine kinase CheA-like, homodimeric domain"/>
    <property type="match status" value="1"/>
</dbReference>
<keyword evidence="6" id="KW-0808">Transferase</keyword>
<comment type="caution">
    <text evidence="17">The sequence shown here is derived from an EMBL/GenBank/DDBJ whole genome shotgun (WGS) entry which is preliminary data.</text>
</comment>
<dbReference type="PANTHER" id="PTHR43395:SF10">
    <property type="entry name" value="CHEMOTAXIS PROTEIN CHEA"/>
    <property type="match status" value="1"/>
</dbReference>
<evidence type="ECO:0000256" key="9">
    <source>
        <dbReference type="ARBA" id="ARBA00022840"/>
    </source>
</evidence>
<feature type="domain" description="HPt" evidence="16">
    <location>
        <begin position="6"/>
        <end position="110"/>
    </location>
</feature>
<dbReference type="Pfam" id="PF01627">
    <property type="entry name" value="Hpt"/>
    <property type="match status" value="1"/>
</dbReference>
<accession>A0ABT3CNR7</accession>
<evidence type="ECO:0000256" key="13">
    <source>
        <dbReference type="SAM" id="MobiDB-lite"/>
    </source>
</evidence>
<evidence type="ECO:0000313" key="17">
    <source>
        <dbReference type="EMBL" id="MCV9385201.1"/>
    </source>
</evidence>
<dbReference type="PROSITE" id="PS50894">
    <property type="entry name" value="HPT"/>
    <property type="match status" value="1"/>
</dbReference>
<dbReference type="SUPFAM" id="SSF47384">
    <property type="entry name" value="Homodimeric domain of signal transducing histidine kinase"/>
    <property type="match status" value="1"/>
</dbReference>
<feature type="domain" description="CheW-like" evidence="15">
    <location>
        <begin position="569"/>
        <end position="718"/>
    </location>
</feature>
<dbReference type="InterPro" id="IPR037006">
    <property type="entry name" value="CheA-like_homodim_sf"/>
</dbReference>
<evidence type="ECO:0000256" key="10">
    <source>
        <dbReference type="ARBA" id="ARBA00023012"/>
    </source>
</evidence>
<dbReference type="SMART" id="SM00073">
    <property type="entry name" value="HPT"/>
    <property type="match status" value="1"/>
</dbReference>
<dbReference type="InterPro" id="IPR036061">
    <property type="entry name" value="CheW-like_dom_sf"/>
</dbReference>
<dbReference type="InterPro" id="IPR036097">
    <property type="entry name" value="HisK_dim/P_sf"/>
</dbReference>
<dbReference type="SMART" id="SM00387">
    <property type="entry name" value="HATPase_c"/>
    <property type="match status" value="1"/>
</dbReference>
<evidence type="ECO:0000259" key="16">
    <source>
        <dbReference type="PROSITE" id="PS50894"/>
    </source>
</evidence>
<evidence type="ECO:0000259" key="15">
    <source>
        <dbReference type="PROSITE" id="PS50851"/>
    </source>
</evidence>
<evidence type="ECO:0000256" key="2">
    <source>
        <dbReference type="ARBA" id="ARBA00012438"/>
    </source>
</evidence>
<dbReference type="Gene3D" id="2.30.30.40">
    <property type="entry name" value="SH3 Domains"/>
    <property type="match status" value="1"/>
</dbReference>
<comment type="function">
    <text evidence="11">Involved in the transmission of sensory signals from the chemoreceptors to the flagellar motors. CheA is autophosphorylated; it can transfer its phosphate group to either CheB or CheY.</text>
</comment>
<feature type="modified residue" description="Phosphohistidine" evidence="12">
    <location>
        <position position="53"/>
    </location>
</feature>
<keyword evidence="18" id="KW-1185">Reference proteome</keyword>
<evidence type="ECO:0000256" key="6">
    <source>
        <dbReference type="ARBA" id="ARBA00022679"/>
    </source>
</evidence>
<dbReference type="InterPro" id="IPR004105">
    <property type="entry name" value="CheA-like_dim"/>
</dbReference>
<evidence type="ECO:0000256" key="8">
    <source>
        <dbReference type="ARBA" id="ARBA00022777"/>
    </source>
</evidence>
<dbReference type="Gene3D" id="3.30.565.10">
    <property type="entry name" value="Histidine kinase-like ATPase, C-terminal domain"/>
    <property type="match status" value="1"/>
</dbReference>
<dbReference type="PROSITE" id="PS50851">
    <property type="entry name" value="CHEW"/>
    <property type="match status" value="1"/>
</dbReference>
<dbReference type="InterPro" id="IPR036890">
    <property type="entry name" value="HATPase_C_sf"/>
</dbReference>
<dbReference type="Pfam" id="PF02895">
    <property type="entry name" value="H-kinase_dim"/>
    <property type="match status" value="1"/>
</dbReference>
<dbReference type="Pfam" id="PF01584">
    <property type="entry name" value="CheW"/>
    <property type="match status" value="1"/>
</dbReference>
<name>A0ABT3CNR7_9BACT</name>
<evidence type="ECO:0000256" key="12">
    <source>
        <dbReference type="PROSITE-ProRule" id="PRU00110"/>
    </source>
</evidence>
<keyword evidence="10" id="KW-0902">Two-component regulatory system</keyword>
<evidence type="ECO:0000256" key="11">
    <source>
        <dbReference type="ARBA" id="ARBA00035100"/>
    </source>
</evidence>
<gene>
    <name evidence="17" type="ORF">N7U62_00925</name>
</gene>
<evidence type="ECO:0000313" key="18">
    <source>
        <dbReference type="Proteomes" id="UP001300692"/>
    </source>
</evidence>
<dbReference type="Pfam" id="PF02518">
    <property type="entry name" value="HATPase_c"/>
    <property type="match status" value="1"/>
</dbReference>
<evidence type="ECO:0000256" key="5">
    <source>
        <dbReference type="ARBA" id="ARBA00022553"/>
    </source>
</evidence>
<evidence type="ECO:0000256" key="3">
    <source>
        <dbReference type="ARBA" id="ARBA00021495"/>
    </source>
</evidence>
<keyword evidence="5 12" id="KW-0597">Phosphoprotein</keyword>
<dbReference type="InterPro" id="IPR005467">
    <property type="entry name" value="His_kinase_dom"/>
</dbReference>
<feature type="domain" description="Histidine kinase" evidence="14">
    <location>
        <begin position="319"/>
        <end position="567"/>
    </location>
</feature>
<dbReference type="SUPFAM" id="SSF50341">
    <property type="entry name" value="CheW-like"/>
    <property type="match status" value="1"/>
</dbReference>
<evidence type="ECO:0000256" key="4">
    <source>
        <dbReference type="ARBA" id="ARBA00022500"/>
    </source>
</evidence>
<dbReference type="PRINTS" id="PR00344">
    <property type="entry name" value="BCTRLSENSOR"/>
</dbReference>
<feature type="region of interest" description="Disordered" evidence="13">
    <location>
        <begin position="225"/>
        <end position="251"/>
    </location>
</feature>
<evidence type="ECO:0000256" key="7">
    <source>
        <dbReference type="ARBA" id="ARBA00022741"/>
    </source>
</evidence>
<dbReference type="InterPro" id="IPR004358">
    <property type="entry name" value="Sig_transdc_His_kin-like_C"/>
</dbReference>
<evidence type="ECO:0000259" key="14">
    <source>
        <dbReference type="PROSITE" id="PS50109"/>
    </source>
</evidence>
<dbReference type="SUPFAM" id="SSF47226">
    <property type="entry name" value="Histidine-containing phosphotransfer domain, HPT domain"/>
    <property type="match status" value="1"/>
</dbReference>
<dbReference type="Gene3D" id="1.20.120.160">
    <property type="entry name" value="HPT domain"/>
    <property type="match status" value="1"/>
</dbReference>
<keyword evidence="7" id="KW-0547">Nucleotide-binding</keyword>
<dbReference type="RefSeq" id="WP_264135994.1">
    <property type="nucleotide sequence ID" value="NZ_JAOYOD010000001.1"/>
</dbReference>
<proteinExistence type="predicted"/>
<comment type="catalytic activity">
    <reaction evidence="1">
        <text>ATP + protein L-histidine = ADP + protein N-phospho-L-histidine.</text>
        <dbReference type="EC" id="2.7.13.3"/>
    </reaction>
</comment>
<dbReference type="SMART" id="SM01231">
    <property type="entry name" value="H-kinase_dim"/>
    <property type="match status" value="1"/>
</dbReference>